<proteinExistence type="predicted"/>
<keyword evidence="1" id="KW-0812">Transmembrane</keyword>
<evidence type="ECO:0000313" key="3">
    <source>
        <dbReference type="Proteomes" id="UP000019486"/>
    </source>
</evidence>
<feature type="transmembrane region" description="Helical" evidence="1">
    <location>
        <begin position="419"/>
        <end position="445"/>
    </location>
</feature>
<keyword evidence="1" id="KW-1133">Transmembrane helix</keyword>
<feature type="transmembrane region" description="Helical" evidence="1">
    <location>
        <begin position="368"/>
        <end position="391"/>
    </location>
</feature>
<reference evidence="2 3" key="1">
    <citation type="submission" date="2013-08" db="EMBL/GenBank/DDBJ databases">
        <title>The genome sequence of Skermanella stibiiresistens.</title>
        <authorList>
            <person name="Zhu W."/>
            <person name="Wang G."/>
        </authorList>
    </citation>
    <scope>NUCLEOTIDE SEQUENCE [LARGE SCALE GENOMIC DNA]</scope>
    <source>
        <strain evidence="2 3">SB22</strain>
    </source>
</reference>
<feature type="transmembrane region" description="Helical" evidence="1">
    <location>
        <begin position="216"/>
        <end position="235"/>
    </location>
</feature>
<evidence type="ECO:0000313" key="2">
    <source>
        <dbReference type="EMBL" id="EWY37099.1"/>
    </source>
</evidence>
<dbReference type="RefSeq" id="WP_037459537.1">
    <property type="nucleotide sequence ID" value="NZ_AVFL01000031.1"/>
</dbReference>
<protein>
    <submittedName>
        <fullName evidence="2">Uncharacterized protein</fullName>
    </submittedName>
</protein>
<gene>
    <name evidence="2" type="ORF">N825_21880</name>
</gene>
<dbReference type="EMBL" id="AVFL01000031">
    <property type="protein sequence ID" value="EWY37099.1"/>
    <property type="molecule type" value="Genomic_DNA"/>
</dbReference>
<feature type="transmembrane region" description="Helical" evidence="1">
    <location>
        <begin position="161"/>
        <end position="180"/>
    </location>
</feature>
<evidence type="ECO:0000256" key="1">
    <source>
        <dbReference type="SAM" id="Phobius"/>
    </source>
</evidence>
<dbReference type="OrthoDB" id="7280692at2"/>
<feature type="transmembrane region" description="Helical" evidence="1">
    <location>
        <begin position="79"/>
        <end position="109"/>
    </location>
</feature>
<feature type="transmembrane region" description="Helical" evidence="1">
    <location>
        <begin position="242"/>
        <end position="275"/>
    </location>
</feature>
<dbReference type="AlphaFoldDB" id="W9GTJ2"/>
<name>W9GTJ2_9PROT</name>
<keyword evidence="1" id="KW-0472">Membrane</keyword>
<comment type="caution">
    <text evidence="2">The sequence shown here is derived from an EMBL/GenBank/DDBJ whole genome shotgun (WGS) entry which is preliminary data.</text>
</comment>
<dbReference type="STRING" id="1385369.N825_21880"/>
<feature type="transmembrane region" description="Helical" evidence="1">
    <location>
        <begin position="129"/>
        <end position="149"/>
    </location>
</feature>
<keyword evidence="3" id="KW-1185">Reference proteome</keyword>
<feature type="transmembrane region" description="Helical" evidence="1">
    <location>
        <begin position="295"/>
        <end position="315"/>
    </location>
</feature>
<accession>W9GTJ2</accession>
<organism evidence="2 3">
    <name type="scientific">Skermanella stibiiresistens SB22</name>
    <dbReference type="NCBI Taxonomy" id="1385369"/>
    <lineage>
        <taxon>Bacteria</taxon>
        <taxon>Pseudomonadati</taxon>
        <taxon>Pseudomonadota</taxon>
        <taxon>Alphaproteobacteria</taxon>
        <taxon>Rhodospirillales</taxon>
        <taxon>Azospirillaceae</taxon>
        <taxon>Skermanella</taxon>
    </lineage>
</organism>
<dbReference type="Proteomes" id="UP000019486">
    <property type="component" value="Unassembled WGS sequence"/>
</dbReference>
<feature type="transmembrane region" description="Helical" evidence="1">
    <location>
        <begin position="40"/>
        <end position="59"/>
    </location>
</feature>
<sequence>MFVLLAGLICLAKGPDVALKIFFPSTLLQAAAAINLPALGSSVITPSYVLIGFFVLSLATRAEMYPRMMRPLSFPEPGFYLLCTTIFCLWSAMFLPRLFAGEIIVFSIARGDAGEGIALRLLAPSASNITQAVYFLSNLVCFVLVARYIAVYRKWSNIAEAVLICGALNLFFAALDLISFRMGWPLLEIVRTANYRMLVDGEILGLKRIVGSFPEAGAFGYATMGIFAFSLKVWLGGHYQRAAGWITCLSFLALLLCTSSTAYVTMVLFSLFVYMESLMVSSSGDGRNSYRNVLLYVPVILMTIVLIIVMNSTLIDGLQQFFERTLFNKLETQSGKERSEWNMHAARIFIETMGLGAGVGSVRASSIILAMLSNIGVLGTLLYGGFLLTLLRRDTGKGPSKKNIPLEAVVRDGARSSCLAMLIASAMSAGSIDLGLTFFFFAGVVCAPMTRPIPKSVPV</sequence>